<protein>
    <submittedName>
        <fullName evidence="4">Unannotated protein</fullName>
    </submittedName>
</protein>
<dbReference type="GO" id="GO:0003676">
    <property type="term" value="F:nucleic acid binding"/>
    <property type="evidence" value="ECO:0007669"/>
    <property type="project" value="InterPro"/>
</dbReference>
<feature type="domain" description="OB" evidence="1">
    <location>
        <begin position="385"/>
        <end position="461"/>
    </location>
</feature>
<feature type="domain" description="DNA polymerase III alpha subunit finger" evidence="3">
    <location>
        <begin position="1"/>
        <end position="112"/>
    </location>
</feature>
<dbReference type="EMBL" id="CAEZSG010000051">
    <property type="protein sequence ID" value="CAB4535539.1"/>
    <property type="molecule type" value="Genomic_DNA"/>
</dbReference>
<sequence length="543" mass="60450">MRPDHFEDISAVLALYRPGPMGAKSHTNYAMRKQGQQAITPIHPELAESLADILGPTYGLIVYQEQVMEIAQRVAGYSLGQADNLRRAMGKKSKETLDKEFPLFSAGMLERGYTKPAIKTLWDILVPFSDYAFNKSHSAAYGVIAYFTAYLKAHFPAEFIAALLTSVGDDRDKLGGYLVEARRMGVTVLPPDINESDLYFTAVGDDVRFGLGSIKNVGENVVAHVTTERISGGEYISVENFLSRVPLPALNKRTVESLFKSGAFDRFGHTRRALIEVHEKVVDDATREKKDASKGDVGFDFGELFDQPVQLIPDRPEWPRKTKLEFEREMLGLYVSDHPLNGQEMILQRHRTLHVSDLTAIPKVADSESDETEWELQGASEDDVITLTGLLRNIEHRTARASGKQYASAVLEDMSGSIDLSILGKAYDELRPLLVNDSLVAISGRVRLREQFLSLMVRNVKHLDVSQDAEVSIIRVQVPSEHSTATLIAELDDVLKRHPGDAEVELRLRHATGIQVFTLPHRVTVSGPLYGELKRVLGPNCFV</sequence>
<evidence type="ECO:0000259" key="3">
    <source>
        <dbReference type="Pfam" id="PF17657"/>
    </source>
</evidence>
<dbReference type="InterPro" id="IPR029460">
    <property type="entry name" value="DNAPol_HHH"/>
</dbReference>
<dbReference type="GO" id="GO:0006260">
    <property type="term" value="P:DNA replication"/>
    <property type="evidence" value="ECO:0007669"/>
    <property type="project" value="InterPro"/>
</dbReference>
<evidence type="ECO:0000259" key="1">
    <source>
        <dbReference type="Pfam" id="PF01336"/>
    </source>
</evidence>
<organism evidence="4">
    <name type="scientific">freshwater metagenome</name>
    <dbReference type="NCBI Taxonomy" id="449393"/>
    <lineage>
        <taxon>unclassified sequences</taxon>
        <taxon>metagenomes</taxon>
        <taxon>ecological metagenomes</taxon>
    </lineage>
</organism>
<dbReference type="PANTHER" id="PTHR32294">
    <property type="entry name" value="DNA POLYMERASE III SUBUNIT ALPHA"/>
    <property type="match status" value="1"/>
</dbReference>
<evidence type="ECO:0000259" key="2">
    <source>
        <dbReference type="Pfam" id="PF14579"/>
    </source>
</evidence>
<dbReference type="InterPro" id="IPR004805">
    <property type="entry name" value="DnaE2/DnaE/PolC"/>
</dbReference>
<dbReference type="GO" id="GO:0008408">
    <property type="term" value="F:3'-5' exonuclease activity"/>
    <property type="evidence" value="ECO:0007669"/>
    <property type="project" value="InterPro"/>
</dbReference>
<accession>A0A6J6BAX2</accession>
<proteinExistence type="predicted"/>
<dbReference type="AlphaFoldDB" id="A0A6J6BAX2"/>
<feature type="domain" description="DNA polymerase helix-hairpin-helix motif" evidence="2">
    <location>
        <begin position="185"/>
        <end position="274"/>
    </location>
</feature>
<dbReference type="CDD" id="cd04485">
    <property type="entry name" value="DnaE_OBF"/>
    <property type="match status" value="1"/>
</dbReference>
<dbReference type="Pfam" id="PF14579">
    <property type="entry name" value="HHH_6"/>
    <property type="match status" value="1"/>
</dbReference>
<dbReference type="PANTHER" id="PTHR32294:SF0">
    <property type="entry name" value="DNA POLYMERASE III SUBUNIT ALPHA"/>
    <property type="match status" value="1"/>
</dbReference>
<dbReference type="Gene3D" id="1.10.150.870">
    <property type="match status" value="1"/>
</dbReference>
<dbReference type="NCBIfam" id="TIGR00594">
    <property type="entry name" value="polc"/>
    <property type="match status" value="1"/>
</dbReference>
<dbReference type="InterPro" id="IPR004365">
    <property type="entry name" value="NA-bd_OB_tRNA"/>
</dbReference>
<dbReference type="Pfam" id="PF01336">
    <property type="entry name" value="tRNA_anti-codon"/>
    <property type="match status" value="1"/>
</dbReference>
<dbReference type="Pfam" id="PF17657">
    <property type="entry name" value="DNA_pol3_finger"/>
    <property type="match status" value="1"/>
</dbReference>
<reference evidence="4" key="1">
    <citation type="submission" date="2020-05" db="EMBL/GenBank/DDBJ databases">
        <authorList>
            <person name="Chiriac C."/>
            <person name="Salcher M."/>
            <person name="Ghai R."/>
            <person name="Kavagutti S V."/>
        </authorList>
    </citation>
    <scope>NUCLEOTIDE SEQUENCE</scope>
</reference>
<dbReference type="InterPro" id="IPR040982">
    <property type="entry name" value="DNA_pol3_finger"/>
</dbReference>
<gene>
    <name evidence="4" type="ORF">UFOPK1413_00447</name>
</gene>
<name>A0A6J6BAX2_9ZZZZ</name>
<evidence type="ECO:0000313" key="4">
    <source>
        <dbReference type="EMBL" id="CAB4535539.1"/>
    </source>
</evidence>